<gene>
    <name evidence="2" type="ORF">Metlim_0601</name>
</gene>
<evidence type="ECO:0008006" key="4">
    <source>
        <dbReference type="Google" id="ProtNLM"/>
    </source>
</evidence>
<evidence type="ECO:0000313" key="2">
    <source>
        <dbReference type="EMBL" id="EHQ34734.1"/>
    </source>
</evidence>
<dbReference type="EMBL" id="CM001436">
    <property type="protein sequence ID" value="EHQ34734.1"/>
    <property type="molecule type" value="Genomic_DNA"/>
</dbReference>
<proteinExistence type="predicted"/>
<evidence type="ECO:0000313" key="3">
    <source>
        <dbReference type="Proteomes" id="UP000005741"/>
    </source>
</evidence>
<dbReference type="Proteomes" id="UP000005741">
    <property type="component" value="Chromosome"/>
</dbReference>
<protein>
    <recommendedName>
        <fullName evidence="4">Antitoxin</fullName>
    </recommendedName>
</protein>
<dbReference type="RefSeq" id="WP_004076437.1">
    <property type="nucleotide sequence ID" value="NZ_CM001436.1"/>
</dbReference>
<evidence type="ECO:0000256" key="1">
    <source>
        <dbReference type="ARBA" id="ARBA00022649"/>
    </source>
</evidence>
<dbReference type="InParanoid" id="H1Z2Z5"/>
<organism evidence="2 3">
    <name type="scientific">Methanoplanus limicola DSM 2279</name>
    <dbReference type="NCBI Taxonomy" id="937775"/>
    <lineage>
        <taxon>Archaea</taxon>
        <taxon>Methanobacteriati</taxon>
        <taxon>Methanobacteriota</taxon>
        <taxon>Stenosarchaea group</taxon>
        <taxon>Methanomicrobia</taxon>
        <taxon>Methanomicrobiales</taxon>
        <taxon>Methanomicrobiaceae</taxon>
        <taxon>Methanoplanus</taxon>
    </lineage>
</organism>
<dbReference type="Pfam" id="PF02697">
    <property type="entry name" value="VAPB_antitox"/>
    <property type="match status" value="1"/>
</dbReference>
<accession>H1Z2Z5</accession>
<dbReference type="HOGENOM" id="CLU_2550291_0_0_2"/>
<dbReference type="InterPro" id="IPR003847">
    <property type="entry name" value="Put_antitoxin"/>
</dbReference>
<reference evidence="2 3" key="1">
    <citation type="submission" date="2011-10" db="EMBL/GenBank/DDBJ databases">
        <title>The Improved High-Quality Draft genome of Methanoplanus limicola DSM 2279.</title>
        <authorList>
            <consortium name="US DOE Joint Genome Institute (JGI-PGF)"/>
            <person name="Lucas S."/>
            <person name="Copeland A."/>
            <person name="Lapidus A."/>
            <person name="Glavina del Rio T."/>
            <person name="Dalin E."/>
            <person name="Tice H."/>
            <person name="Bruce D."/>
            <person name="Goodwin L."/>
            <person name="Pitluck S."/>
            <person name="Peters L."/>
            <person name="Mikhailova N."/>
            <person name="Lu M."/>
            <person name="Kyrpides N."/>
            <person name="Mavromatis K."/>
            <person name="Ivanova N."/>
            <person name="Markowitz V."/>
            <person name="Cheng J.-F."/>
            <person name="Hugenholtz P."/>
            <person name="Woyke T."/>
            <person name="Wu D."/>
            <person name="Wirth R."/>
            <person name="Brambilla E.-M."/>
            <person name="Klenk H.-P."/>
            <person name="Eisen J.A."/>
        </authorList>
    </citation>
    <scope>NUCLEOTIDE SEQUENCE [LARGE SCALE GENOMIC DNA]</scope>
    <source>
        <strain evidence="2 3">DSM 2279</strain>
    </source>
</reference>
<sequence>MAQSANPQTQRKTITISIDTFNRIKARKGENDTYDDVICRFIAEPREPDEIDEYLEELKKNRKEYKRIAGYVKEEIKEAEGE</sequence>
<keyword evidence="3" id="KW-1185">Reference proteome</keyword>
<name>H1Z2Z5_9EURY</name>
<dbReference type="STRING" id="937775.Metlim_0601"/>
<dbReference type="AlphaFoldDB" id="H1Z2Z5"/>
<keyword evidence="1" id="KW-1277">Toxin-antitoxin system</keyword>